<dbReference type="Pfam" id="PF12833">
    <property type="entry name" value="HTH_18"/>
    <property type="match status" value="1"/>
</dbReference>
<feature type="transmembrane region" description="Helical" evidence="4">
    <location>
        <begin position="179"/>
        <end position="203"/>
    </location>
</feature>
<proteinExistence type="predicted"/>
<dbReference type="AlphaFoldDB" id="A0A1M6TI16"/>
<feature type="transmembrane region" description="Helical" evidence="4">
    <location>
        <begin position="209"/>
        <end position="229"/>
    </location>
</feature>
<evidence type="ECO:0000259" key="5">
    <source>
        <dbReference type="PROSITE" id="PS01124"/>
    </source>
</evidence>
<dbReference type="Gene3D" id="1.10.10.60">
    <property type="entry name" value="Homeodomain-like"/>
    <property type="match status" value="1"/>
</dbReference>
<feature type="transmembrane region" description="Helical" evidence="4">
    <location>
        <begin position="105"/>
        <end position="123"/>
    </location>
</feature>
<evidence type="ECO:0000313" key="6">
    <source>
        <dbReference type="EMBL" id="SHK56544.1"/>
    </source>
</evidence>
<dbReference type="InterPro" id="IPR018060">
    <property type="entry name" value="HTH_AraC"/>
</dbReference>
<feature type="domain" description="HTH araC/xylS-type" evidence="5">
    <location>
        <begin position="262"/>
        <end position="371"/>
    </location>
</feature>
<dbReference type="GO" id="GO:0043565">
    <property type="term" value="F:sequence-specific DNA binding"/>
    <property type="evidence" value="ECO:0007669"/>
    <property type="project" value="InterPro"/>
</dbReference>
<keyword evidence="3" id="KW-0804">Transcription</keyword>
<dbReference type="Proteomes" id="UP000184130">
    <property type="component" value="Unassembled WGS sequence"/>
</dbReference>
<feature type="transmembrane region" description="Helical" evidence="4">
    <location>
        <begin position="72"/>
        <end position="93"/>
    </location>
</feature>
<dbReference type="SMART" id="SM00342">
    <property type="entry name" value="HTH_ARAC"/>
    <property type="match status" value="1"/>
</dbReference>
<sequence length="372" mass="42550">MIPIDHMQFAGIVLTSGLTMMLAFMLPQWQSNSKVFSRSRWLMTAGTVLLPIQFLLQYTLHFRQMGVTQAVMVNLLFFIPSACLISLAVMNLLRQGRIMKRDWAVGIVTYLLAVTALLTAAIAEDQPLLNDTPEMRTAELISAVLYLLMQAYYSGLNALELKRLKRALEGYYDQDKGEILNWMTISVTLLGLSGLMAPIAIFWSNGWLLAYSMTLFFTIFYCVISFYSYGVDHARQKELNDAEESAEEAGLNEGTDSSTMDEKDLRYIEKAIKQWTAKGGHLKNGINMAQVVKEIGVPRYQLTQWLKHTEWELFNPWLTHLRLEEAKRLMKEHPDWNNDTIAENCGFSSRSYFQTIFKKQTGMTPAQFIETQ</sequence>
<dbReference type="PANTHER" id="PTHR43280:SF2">
    <property type="entry name" value="HTH-TYPE TRANSCRIPTIONAL REGULATOR EXSA"/>
    <property type="match status" value="1"/>
</dbReference>
<keyword evidence="4" id="KW-0812">Transmembrane</keyword>
<evidence type="ECO:0000256" key="1">
    <source>
        <dbReference type="ARBA" id="ARBA00023015"/>
    </source>
</evidence>
<protein>
    <submittedName>
        <fullName evidence="6">Helix-turn-helix domain-containing protein</fullName>
    </submittedName>
</protein>
<keyword evidence="4" id="KW-1133">Transmembrane helix</keyword>
<organism evidence="6 7">
    <name type="scientific">Xylanibacter ruminicola</name>
    <name type="common">Prevotella ruminicola</name>
    <dbReference type="NCBI Taxonomy" id="839"/>
    <lineage>
        <taxon>Bacteria</taxon>
        <taxon>Pseudomonadati</taxon>
        <taxon>Bacteroidota</taxon>
        <taxon>Bacteroidia</taxon>
        <taxon>Bacteroidales</taxon>
        <taxon>Prevotellaceae</taxon>
        <taxon>Xylanibacter</taxon>
    </lineage>
</organism>
<dbReference type="RefSeq" id="WP_073206444.1">
    <property type="nucleotide sequence ID" value="NZ_FRBD01000006.1"/>
</dbReference>
<evidence type="ECO:0000313" key="7">
    <source>
        <dbReference type="Proteomes" id="UP000184130"/>
    </source>
</evidence>
<keyword evidence="1" id="KW-0805">Transcription regulation</keyword>
<gene>
    <name evidence="6" type="ORF">SAMN05216463_10622</name>
</gene>
<evidence type="ECO:0000256" key="2">
    <source>
        <dbReference type="ARBA" id="ARBA00023125"/>
    </source>
</evidence>
<keyword evidence="4" id="KW-0472">Membrane</keyword>
<dbReference type="GO" id="GO:0003700">
    <property type="term" value="F:DNA-binding transcription factor activity"/>
    <property type="evidence" value="ECO:0007669"/>
    <property type="project" value="InterPro"/>
</dbReference>
<dbReference type="EMBL" id="FRBD01000006">
    <property type="protein sequence ID" value="SHK56544.1"/>
    <property type="molecule type" value="Genomic_DNA"/>
</dbReference>
<dbReference type="PROSITE" id="PS01124">
    <property type="entry name" value="HTH_ARAC_FAMILY_2"/>
    <property type="match status" value="1"/>
</dbReference>
<keyword evidence="2" id="KW-0238">DNA-binding</keyword>
<evidence type="ECO:0000256" key="4">
    <source>
        <dbReference type="SAM" id="Phobius"/>
    </source>
</evidence>
<name>A0A1M6TI16_XYLRU</name>
<evidence type="ECO:0000256" key="3">
    <source>
        <dbReference type="ARBA" id="ARBA00023163"/>
    </source>
</evidence>
<feature type="transmembrane region" description="Helical" evidence="4">
    <location>
        <begin position="143"/>
        <end position="159"/>
    </location>
</feature>
<feature type="transmembrane region" description="Helical" evidence="4">
    <location>
        <begin position="6"/>
        <end position="29"/>
    </location>
</feature>
<dbReference type="PANTHER" id="PTHR43280">
    <property type="entry name" value="ARAC-FAMILY TRANSCRIPTIONAL REGULATOR"/>
    <property type="match status" value="1"/>
</dbReference>
<accession>A0A1M6TI16</accession>
<dbReference type="SUPFAM" id="SSF46689">
    <property type="entry name" value="Homeodomain-like"/>
    <property type="match status" value="1"/>
</dbReference>
<dbReference type="OrthoDB" id="1070947at2"/>
<dbReference type="InterPro" id="IPR009057">
    <property type="entry name" value="Homeodomain-like_sf"/>
</dbReference>
<feature type="transmembrane region" description="Helical" evidence="4">
    <location>
        <begin position="41"/>
        <end position="60"/>
    </location>
</feature>
<reference evidence="6 7" key="1">
    <citation type="submission" date="2016-11" db="EMBL/GenBank/DDBJ databases">
        <authorList>
            <person name="Jaros S."/>
            <person name="Januszkiewicz K."/>
            <person name="Wedrychowicz H."/>
        </authorList>
    </citation>
    <scope>NUCLEOTIDE SEQUENCE [LARGE SCALE GENOMIC DNA]</scope>
    <source>
        <strain evidence="6 7">KHT3</strain>
    </source>
</reference>